<reference evidence="1 2" key="1">
    <citation type="submission" date="2018-01" db="EMBL/GenBank/DDBJ databases">
        <title>Genome sequence of the PGP bacterium Paenibacillus illinoisensis E3.</title>
        <authorList>
            <person name="Rolli E."/>
            <person name="Marasco R."/>
            <person name="Bessem C."/>
            <person name="Michoud G."/>
            <person name="Gaiarsa S."/>
            <person name="Borin S."/>
            <person name="Daffonchio D."/>
        </authorList>
    </citation>
    <scope>NUCLEOTIDE SEQUENCE [LARGE SCALE GENOMIC DNA]</scope>
    <source>
        <strain evidence="1 2">E3</strain>
    </source>
</reference>
<evidence type="ECO:0000313" key="1">
    <source>
        <dbReference type="EMBL" id="PYY26057.1"/>
    </source>
</evidence>
<organism evidence="1 2">
    <name type="scientific">Paenibacillus illinoisensis</name>
    <dbReference type="NCBI Taxonomy" id="59845"/>
    <lineage>
        <taxon>Bacteria</taxon>
        <taxon>Bacillati</taxon>
        <taxon>Bacillota</taxon>
        <taxon>Bacilli</taxon>
        <taxon>Bacillales</taxon>
        <taxon>Paenibacillaceae</taxon>
        <taxon>Paenibacillus</taxon>
    </lineage>
</organism>
<dbReference type="EMBL" id="PRLG01000029">
    <property type="protein sequence ID" value="PYY26057.1"/>
    <property type="molecule type" value="Genomic_DNA"/>
</dbReference>
<dbReference type="AlphaFoldDB" id="A0A2W0C2I3"/>
<dbReference type="Proteomes" id="UP000247459">
    <property type="component" value="Unassembled WGS sequence"/>
</dbReference>
<comment type="caution">
    <text evidence="1">The sequence shown here is derived from an EMBL/GenBank/DDBJ whole genome shotgun (WGS) entry which is preliminary data.</text>
</comment>
<proteinExistence type="predicted"/>
<name>A0A2W0C2I3_9BACL</name>
<evidence type="ECO:0000313" key="2">
    <source>
        <dbReference type="Proteomes" id="UP000247459"/>
    </source>
</evidence>
<gene>
    <name evidence="1" type="ORF">PIL02S_05427</name>
</gene>
<accession>A0A2W0C2I3</accession>
<sequence>MAYVILAVIIWASAYACLALSKQSMEVKPMRSVDDWFE</sequence>
<protein>
    <submittedName>
        <fullName evidence="1">Uncharacterized protein</fullName>
    </submittedName>
</protein>